<evidence type="ECO:0000256" key="1">
    <source>
        <dbReference type="SAM" id="MobiDB-lite"/>
    </source>
</evidence>
<dbReference type="EMBL" id="MN740468">
    <property type="protein sequence ID" value="QHU28075.1"/>
    <property type="molecule type" value="Genomic_DNA"/>
</dbReference>
<evidence type="ECO:0000313" key="4">
    <source>
        <dbReference type="EMBL" id="QHU28075.1"/>
    </source>
</evidence>
<feature type="transmembrane region" description="Helical" evidence="2">
    <location>
        <begin position="58"/>
        <end position="76"/>
    </location>
</feature>
<proteinExistence type="predicted"/>
<accession>A0A6C0LDE1</accession>
<sequence>MSQEQLWTKNPSVLFMPGSFQRFVPTKDMDIPTSLNAIVRFTIYFSILLYAGTSKKEYLWSIPFVLLSTMIFAYLFPTQRDLVETFTLLNSAPSLIPEKVYTMPTPDNPFMNPLLTEIQDNPNRPDAAPITSKQTKKEIVEAFVETSDMYMDTSDRFDQAQAMRTFHTLQSGTIPSDQDGFLKFLSKEQDAPDTSSTFLARNAKLKSETYVQAQGSLGSLPNSISKLTGTSPSSSKKLSASSTT</sequence>
<keyword evidence="2" id="KW-0812">Transmembrane</keyword>
<organism evidence="4">
    <name type="scientific">viral metagenome</name>
    <dbReference type="NCBI Taxonomy" id="1070528"/>
    <lineage>
        <taxon>unclassified sequences</taxon>
        <taxon>metagenomes</taxon>
        <taxon>organismal metagenomes</taxon>
    </lineage>
</organism>
<dbReference type="AlphaFoldDB" id="A0A6C0LDE1"/>
<evidence type="ECO:0000259" key="3">
    <source>
        <dbReference type="Pfam" id="PF19066"/>
    </source>
</evidence>
<feature type="domain" description="Minor capsid protein P9 transmembrane helices" evidence="3">
    <location>
        <begin position="6"/>
        <end position="70"/>
    </location>
</feature>
<feature type="compositionally biased region" description="Low complexity" evidence="1">
    <location>
        <begin position="223"/>
        <end position="244"/>
    </location>
</feature>
<dbReference type="Pfam" id="PF19066">
    <property type="entry name" value="P9_TM"/>
    <property type="match status" value="1"/>
</dbReference>
<keyword evidence="2" id="KW-1133">Transmembrane helix</keyword>
<name>A0A6C0LDE1_9ZZZZ</name>
<evidence type="ECO:0000256" key="2">
    <source>
        <dbReference type="SAM" id="Phobius"/>
    </source>
</evidence>
<reference evidence="4" key="1">
    <citation type="journal article" date="2020" name="Nature">
        <title>Giant virus diversity and host interactions through global metagenomics.</title>
        <authorList>
            <person name="Schulz F."/>
            <person name="Roux S."/>
            <person name="Paez-Espino D."/>
            <person name="Jungbluth S."/>
            <person name="Walsh D.A."/>
            <person name="Denef V.J."/>
            <person name="McMahon K.D."/>
            <person name="Konstantinidis K.T."/>
            <person name="Eloe-Fadrosh E.A."/>
            <person name="Kyrpides N.C."/>
            <person name="Woyke T."/>
        </authorList>
    </citation>
    <scope>NUCLEOTIDE SEQUENCE</scope>
    <source>
        <strain evidence="4">GVMAG-M-3300027770-17</strain>
    </source>
</reference>
<dbReference type="InterPro" id="IPR043915">
    <property type="entry name" value="P9_TM"/>
</dbReference>
<feature type="region of interest" description="Disordered" evidence="1">
    <location>
        <begin position="216"/>
        <end position="244"/>
    </location>
</feature>
<feature type="transmembrane region" description="Helical" evidence="2">
    <location>
        <begin position="31"/>
        <end position="51"/>
    </location>
</feature>
<protein>
    <recommendedName>
        <fullName evidence="3">Minor capsid protein P9 transmembrane helices domain-containing protein</fullName>
    </recommendedName>
</protein>
<keyword evidence="2" id="KW-0472">Membrane</keyword>